<comment type="subcellular location">
    <subcellularLocation>
        <location evidence="1">Cell membrane</location>
        <topology evidence="1">Multi-pass membrane protein</topology>
    </subcellularLocation>
</comment>
<feature type="transmembrane region" description="Helical" evidence="6">
    <location>
        <begin position="25"/>
        <end position="42"/>
    </location>
</feature>
<sequence>MTQAHPYCGPAPDQSTWLWAWNLDPYLIFALLALGGAGAWALRGTDRGRQGASGVAFGAAVLAFVSPLCALTVALFAARTLHHLVVFGILAPALALAFPLRKIPVTASFATLSGALWLWHIPQAYSAAWDSALVYWGMQAALIVPAWAFWSTVLGRAAKLEHVIWLVPMVGQMGLLGALLTFAQRPFYLEHLAQAERFGLSALQDQQLAGLIMWVPGMIPVAVLAGVMAQRLLHRDMRI</sequence>
<reference evidence="7 8" key="1">
    <citation type="submission" date="2018-06" db="EMBL/GenBank/DDBJ databases">
        <title>Genomic Encyclopedia of Archaeal and Bacterial Type Strains, Phase II (KMG-II): from individual species to whole genera.</title>
        <authorList>
            <person name="Goeker M."/>
        </authorList>
    </citation>
    <scope>NUCLEOTIDE SEQUENCE [LARGE SCALE GENOMIC DNA]</scope>
    <source>
        <strain evidence="7 8">DSM 13087</strain>
    </source>
</reference>
<keyword evidence="3 6" id="KW-0812">Transmembrane</keyword>
<evidence type="ECO:0000313" key="8">
    <source>
        <dbReference type="Proteomes" id="UP000249364"/>
    </source>
</evidence>
<organism evidence="7 8">
    <name type="scientific">Roseinatronobacter thiooxidans</name>
    <dbReference type="NCBI Taxonomy" id="121821"/>
    <lineage>
        <taxon>Bacteria</taxon>
        <taxon>Pseudomonadati</taxon>
        <taxon>Pseudomonadota</taxon>
        <taxon>Alphaproteobacteria</taxon>
        <taxon>Rhodobacterales</taxon>
        <taxon>Paracoccaceae</taxon>
        <taxon>Roseinatronobacter</taxon>
    </lineage>
</organism>
<evidence type="ECO:0000256" key="2">
    <source>
        <dbReference type="ARBA" id="ARBA00022475"/>
    </source>
</evidence>
<proteinExistence type="predicted"/>
<dbReference type="Pfam" id="PF09678">
    <property type="entry name" value="Caa3_CtaG"/>
    <property type="match status" value="1"/>
</dbReference>
<evidence type="ECO:0000313" key="7">
    <source>
        <dbReference type="EMBL" id="PZX46111.1"/>
    </source>
</evidence>
<dbReference type="InterPro" id="IPR019108">
    <property type="entry name" value="Caa3_assmbl_CtaG-rel"/>
</dbReference>
<dbReference type="Proteomes" id="UP000249364">
    <property type="component" value="Unassembled WGS sequence"/>
</dbReference>
<keyword evidence="5 6" id="KW-0472">Membrane</keyword>
<dbReference type="RefSeq" id="WP_084386121.1">
    <property type="nucleotide sequence ID" value="NZ_MEHT01000007.1"/>
</dbReference>
<keyword evidence="8" id="KW-1185">Reference proteome</keyword>
<feature type="transmembrane region" description="Helical" evidence="6">
    <location>
        <begin position="163"/>
        <end position="183"/>
    </location>
</feature>
<evidence type="ECO:0000256" key="3">
    <source>
        <dbReference type="ARBA" id="ARBA00022692"/>
    </source>
</evidence>
<dbReference type="OrthoDB" id="259025at2"/>
<feature type="transmembrane region" description="Helical" evidence="6">
    <location>
        <begin position="81"/>
        <end position="98"/>
    </location>
</feature>
<feature type="transmembrane region" description="Helical" evidence="6">
    <location>
        <begin position="54"/>
        <end position="75"/>
    </location>
</feature>
<dbReference type="EMBL" id="QKZQ01000004">
    <property type="protein sequence ID" value="PZX46111.1"/>
    <property type="molecule type" value="Genomic_DNA"/>
</dbReference>
<evidence type="ECO:0000256" key="5">
    <source>
        <dbReference type="ARBA" id="ARBA00023136"/>
    </source>
</evidence>
<feature type="transmembrane region" description="Helical" evidence="6">
    <location>
        <begin position="133"/>
        <end position="151"/>
    </location>
</feature>
<name>A0A2W7QD18_9RHOB</name>
<protein>
    <submittedName>
        <fullName evidence="7">Putative membrane protein</fullName>
    </submittedName>
</protein>
<dbReference type="STRING" id="121821.GCA_001870675_02003"/>
<evidence type="ECO:0000256" key="6">
    <source>
        <dbReference type="SAM" id="Phobius"/>
    </source>
</evidence>
<dbReference type="GO" id="GO:0005886">
    <property type="term" value="C:plasma membrane"/>
    <property type="evidence" value="ECO:0007669"/>
    <property type="project" value="UniProtKB-SubCell"/>
</dbReference>
<evidence type="ECO:0000256" key="1">
    <source>
        <dbReference type="ARBA" id="ARBA00004651"/>
    </source>
</evidence>
<gene>
    <name evidence="7" type="ORF">LY56_01081</name>
</gene>
<comment type="caution">
    <text evidence="7">The sequence shown here is derived from an EMBL/GenBank/DDBJ whole genome shotgun (WGS) entry which is preliminary data.</text>
</comment>
<accession>A0A2W7QD18</accession>
<feature type="transmembrane region" description="Helical" evidence="6">
    <location>
        <begin position="208"/>
        <end position="229"/>
    </location>
</feature>
<keyword evidence="4 6" id="KW-1133">Transmembrane helix</keyword>
<keyword evidence="2" id="KW-1003">Cell membrane</keyword>
<feature type="transmembrane region" description="Helical" evidence="6">
    <location>
        <begin position="105"/>
        <end position="121"/>
    </location>
</feature>
<evidence type="ECO:0000256" key="4">
    <source>
        <dbReference type="ARBA" id="ARBA00022989"/>
    </source>
</evidence>
<dbReference type="AlphaFoldDB" id="A0A2W7QD18"/>